<gene>
    <name evidence="2" type="ORF">EF810_08055</name>
</gene>
<feature type="domain" description="Cysteine-rich" evidence="1">
    <location>
        <begin position="286"/>
        <end position="370"/>
    </location>
</feature>
<sequence>MGKTTAMAFPSKREASSEYIFMARSSSSTASSPRIFLRSLITSFLLGIGDPTKEKYKSLGKLFKFPSKGILGVIMPLPIKDVLDMIADNTRRRGCPVPIPEKDAYGWADGLNIPRGGETVLFTGLLYQLIPYIDSLVKYLEGMEKTSVGALVMKLGKVAGKVIDVTKIAGPPRERVEEQSRIVRNIAMLLMKSGVSFGYLYEDDMYSGVLLHDLGLDDDFKEHANKVYRKLKEKGVKTIITIDPHTTNCMRKVYPEYIDNYDLEVKNYLEVLSEKEIRGKDLKEEVVIHDPCVYARYEGIIEQPRKLLAAAGVKVLEVPDKSRSMTFCCGGPVESLSPSLSKGVAGQRIEQLTSMSKKIVVMCPICYSSFLRVKPDDVEMRDISEYLAKGFLEG</sequence>
<name>A0A520KH61_9CREN</name>
<comment type="caution">
    <text evidence="2">The sequence shown here is derived from an EMBL/GenBank/DDBJ whole genome shotgun (WGS) entry which is preliminary data.</text>
</comment>
<protein>
    <submittedName>
        <fullName evidence="2">(Fe-S)-binding protein</fullName>
    </submittedName>
</protein>
<evidence type="ECO:0000313" key="3">
    <source>
        <dbReference type="Proteomes" id="UP000316217"/>
    </source>
</evidence>
<reference evidence="2 3" key="1">
    <citation type="journal article" date="2019" name="Nat. Microbiol.">
        <title>Wide diversity of methane and short-chain alkane metabolisms in uncultured archaea.</title>
        <authorList>
            <person name="Borrel G."/>
            <person name="Adam P.S."/>
            <person name="McKay L.J."/>
            <person name="Chen L.X."/>
            <person name="Sierra-Garcia I.N."/>
            <person name="Sieber C.M."/>
            <person name="Letourneur Q."/>
            <person name="Ghozlane A."/>
            <person name="Andersen G.L."/>
            <person name="Li W.J."/>
            <person name="Hallam S.J."/>
            <person name="Muyzer G."/>
            <person name="de Oliveira V.M."/>
            <person name="Inskeep W.P."/>
            <person name="Banfield J.F."/>
            <person name="Gribaldo S."/>
        </authorList>
    </citation>
    <scope>NUCLEOTIDE SEQUENCE [LARGE SCALE GENOMIC DNA]</scope>
    <source>
        <strain evidence="2">NM4</strain>
    </source>
</reference>
<dbReference type="PANTHER" id="PTHR43255">
    <property type="entry name" value="IRON-SULFUR-BINDING OXIDOREDUCTASE FADF-RELATED-RELATED"/>
    <property type="match status" value="1"/>
</dbReference>
<accession>A0A520KH61</accession>
<dbReference type="AlphaFoldDB" id="A0A520KH61"/>
<dbReference type="EMBL" id="RXII01000122">
    <property type="protein sequence ID" value="RZN58111.1"/>
    <property type="molecule type" value="Genomic_DNA"/>
</dbReference>
<dbReference type="InterPro" id="IPR004017">
    <property type="entry name" value="Cys_rich_dom"/>
</dbReference>
<dbReference type="InterPro" id="IPR051460">
    <property type="entry name" value="HdrC_iron-sulfur_subunit"/>
</dbReference>
<dbReference type="GO" id="GO:0005886">
    <property type="term" value="C:plasma membrane"/>
    <property type="evidence" value="ECO:0007669"/>
    <property type="project" value="TreeGrafter"/>
</dbReference>
<evidence type="ECO:0000259" key="1">
    <source>
        <dbReference type="Pfam" id="PF02754"/>
    </source>
</evidence>
<evidence type="ECO:0000313" key="2">
    <source>
        <dbReference type="EMBL" id="RZN58111.1"/>
    </source>
</evidence>
<dbReference type="PANTHER" id="PTHR43255:SF2">
    <property type="entry name" value="HETERODISULFIDE REDUCTASE RELATED PROTEIN"/>
    <property type="match status" value="1"/>
</dbReference>
<proteinExistence type="predicted"/>
<organism evidence="2 3">
    <name type="scientific">Candidatus Methanodesulfokora washburnensis</name>
    <dbReference type="NCBI Taxonomy" id="2478471"/>
    <lineage>
        <taxon>Archaea</taxon>
        <taxon>Thermoproteota</taxon>
        <taxon>Candidatus Korarchaeia</taxon>
        <taxon>Candidatus Korarchaeia incertae sedis</taxon>
        <taxon>Candidatus Methanodesulfokora</taxon>
    </lineage>
</organism>
<dbReference type="GO" id="GO:0016491">
    <property type="term" value="F:oxidoreductase activity"/>
    <property type="evidence" value="ECO:0007669"/>
    <property type="project" value="UniProtKB-ARBA"/>
</dbReference>
<dbReference type="Proteomes" id="UP000316217">
    <property type="component" value="Unassembled WGS sequence"/>
</dbReference>
<dbReference type="Pfam" id="PF02754">
    <property type="entry name" value="CCG"/>
    <property type="match status" value="1"/>
</dbReference>